<dbReference type="Pfam" id="PF24104">
    <property type="entry name" value="At5g52880_ARM"/>
    <property type="match status" value="1"/>
</dbReference>
<sequence length="265" mass="29768">MAAALERYQKLGLRESLSRIYDYPSACNELSFILRGAYSKVHKNLQAIMFQDTLAAFRLLPGVQIRSAISAANLLLQSAEVALPKQKRVLAVTEFKHAVVAHKRRCKARQEEEGSAQLPEDVLVHLFSFLDMRSLVSVGLVCWSWNLAASDNNLWKLQYAILFGNSDNCSEIKEQLGGLAQEKGNTILYHKKDGIDAMTSLGWREAFKKTYIGIEVVEYLLEDSLSTISYLDSDSDTDSDSEGGSISKLWAYPRHISSSRRRPFV</sequence>
<dbReference type="AlphaFoldDB" id="A0A835A129"/>
<proteinExistence type="predicted"/>
<dbReference type="PANTHER" id="PTHR47744">
    <property type="entry name" value="OS05G0526300 PROTEIN"/>
    <property type="match status" value="1"/>
</dbReference>
<dbReference type="Pfam" id="PF12937">
    <property type="entry name" value="F-box-like"/>
    <property type="match status" value="1"/>
</dbReference>
<dbReference type="PROSITE" id="PS50181">
    <property type="entry name" value="FBOX"/>
    <property type="match status" value="1"/>
</dbReference>
<comment type="caution">
    <text evidence="2">The sequence shown here is derived from an EMBL/GenBank/DDBJ whole genome shotgun (WGS) entry which is preliminary data.</text>
</comment>
<dbReference type="EMBL" id="JABCRI010000001">
    <property type="protein sequence ID" value="KAF8412177.1"/>
    <property type="molecule type" value="Genomic_DNA"/>
</dbReference>
<dbReference type="SUPFAM" id="SSF81383">
    <property type="entry name" value="F-box domain"/>
    <property type="match status" value="1"/>
</dbReference>
<dbReference type="InterPro" id="IPR036047">
    <property type="entry name" value="F-box-like_dom_sf"/>
</dbReference>
<dbReference type="OrthoDB" id="10257471at2759"/>
<gene>
    <name evidence="2" type="ORF">HHK36_000136</name>
</gene>
<accession>A0A835A129</accession>
<protein>
    <recommendedName>
        <fullName evidence="1">F-box domain-containing protein</fullName>
    </recommendedName>
</protein>
<evidence type="ECO:0000259" key="1">
    <source>
        <dbReference type="PROSITE" id="PS50181"/>
    </source>
</evidence>
<organism evidence="2 3">
    <name type="scientific">Tetracentron sinense</name>
    <name type="common">Spur-leaf</name>
    <dbReference type="NCBI Taxonomy" id="13715"/>
    <lineage>
        <taxon>Eukaryota</taxon>
        <taxon>Viridiplantae</taxon>
        <taxon>Streptophyta</taxon>
        <taxon>Embryophyta</taxon>
        <taxon>Tracheophyta</taxon>
        <taxon>Spermatophyta</taxon>
        <taxon>Magnoliopsida</taxon>
        <taxon>Trochodendrales</taxon>
        <taxon>Trochodendraceae</taxon>
        <taxon>Tetracentron</taxon>
    </lineage>
</organism>
<name>A0A835A129_TETSI</name>
<dbReference type="InterPro" id="IPR001810">
    <property type="entry name" value="F-box_dom"/>
</dbReference>
<evidence type="ECO:0000313" key="2">
    <source>
        <dbReference type="EMBL" id="KAF8412177.1"/>
    </source>
</evidence>
<dbReference type="Proteomes" id="UP000655225">
    <property type="component" value="Unassembled WGS sequence"/>
</dbReference>
<dbReference type="SMART" id="SM00256">
    <property type="entry name" value="FBOX"/>
    <property type="match status" value="1"/>
</dbReference>
<evidence type="ECO:0000313" key="3">
    <source>
        <dbReference type="Proteomes" id="UP000655225"/>
    </source>
</evidence>
<dbReference type="PANTHER" id="PTHR47744:SF1">
    <property type="entry name" value="OS05G0526300 PROTEIN"/>
    <property type="match status" value="1"/>
</dbReference>
<dbReference type="Gene3D" id="1.20.1280.50">
    <property type="match status" value="1"/>
</dbReference>
<keyword evidence="3" id="KW-1185">Reference proteome</keyword>
<dbReference type="OMA" id="CDSIVWH"/>
<reference evidence="2 3" key="1">
    <citation type="submission" date="2020-04" db="EMBL/GenBank/DDBJ databases">
        <title>Plant Genome Project.</title>
        <authorList>
            <person name="Zhang R.-G."/>
        </authorList>
    </citation>
    <scope>NUCLEOTIDE SEQUENCE [LARGE SCALE GENOMIC DNA]</scope>
    <source>
        <strain evidence="2">YNK0</strain>
        <tissue evidence="2">Leaf</tissue>
    </source>
</reference>
<feature type="domain" description="F-box" evidence="1">
    <location>
        <begin position="112"/>
        <end position="158"/>
    </location>
</feature>
<dbReference type="InterPro" id="IPR057039">
    <property type="entry name" value="At5g52880_ARM"/>
</dbReference>